<sequence length="156" mass="18028">MHEEFQRRKKQLHNLCIAVKADSLSDLQDVLCCMVLSECVYKRLDAELLQAVNKFKADFDGQVVCLERIQPSSDHVPHRYLLAETGDTLFASFIGTKQYKDMMADANILQGAIFHDDVVEDTDEVFTKNSHPMELMAKRKVLMIFREHLEQSHNKE</sequence>
<proteinExistence type="predicted"/>
<dbReference type="EMBL" id="MNCJ02000319">
    <property type="protein sequence ID" value="KAF5809170.1"/>
    <property type="molecule type" value="Genomic_DNA"/>
</dbReference>
<dbReference type="Proteomes" id="UP000215914">
    <property type="component" value="Unassembled WGS sequence"/>
</dbReference>
<reference evidence="1" key="1">
    <citation type="journal article" date="2017" name="Nature">
        <title>The sunflower genome provides insights into oil metabolism, flowering and Asterid evolution.</title>
        <authorList>
            <person name="Badouin H."/>
            <person name="Gouzy J."/>
            <person name="Grassa C.J."/>
            <person name="Murat F."/>
            <person name="Staton S.E."/>
            <person name="Cottret L."/>
            <person name="Lelandais-Briere C."/>
            <person name="Owens G.L."/>
            <person name="Carrere S."/>
            <person name="Mayjonade B."/>
            <person name="Legrand L."/>
            <person name="Gill N."/>
            <person name="Kane N.C."/>
            <person name="Bowers J.E."/>
            <person name="Hubner S."/>
            <person name="Bellec A."/>
            <person name="Berard A."/>
            <person name="Berges H."/>
            <person name="Blanchet N."/>
            <person name="Boniface M.C."/>
            <person name="Brunel D."/>
            <person name="Catrice O."/>
            <person name="Chaidir N."/>
            <person name="Claudel C."/>
            <person name="Donnadieu C."/>
            <person name="Faraut T."/>
            <person name="Fievet G."/>
            <person name="Helmstetter N."/>
            <person name="King M."/>
            <person name="Knapp S.J."/>
            <person name="Lai Z."/>
            <person name="Le Paslier M.C."/>
            <person name="Lippi Y."/>
            <person name="Lorenzon L."/>
            <person name="Mandel J.R."/>
            <person name="Marage G."/>
            <person name="Marchand G."/>
            <person name="Marquand E."/>
            <person name="Bret-Mestries E."/>
            <person name="Morien E."/>
            <person name="Nambeesan S."/>
            <person name="Nguyen T."/>
            <person name="Pegot-Espagnet P."/>
            <person name="Pouilly N."/>
            <person name="Raftis F."/>
            <person name="Sallet E."/>
            <person name="Schiex T."/>
            <person name="Thomas J."/>
            <person name="Vandecasteele C."/>
            <person name="Vares D."/>
            <person name="Vear F."/>
            <person name="Vautrin S."/>
            <person name="Crespi M."/>
            <person name="Mangin B."/>
            <person name="Burke J.M."/>
            <person name="Salse J."/>
            <person name="Munos S."/>
            <person name="Vincourt P."/>
            <person name="Rieseberg L.H."/>
            <person name="Langlade N.B."/>
        </authorList>
    </citation>
    <scope>NUCLEOTIDE SEQUENCE</scope>
    <source>
        <tissue evidence="1">Leaves</tissue>
    </source>
</reference>
<gene>
    <name evidence="1" type="ORF">HanXRQr2_Chr04g0153961</name>
</gene>
<name>A0A9K3J769_HELAN</name>
<evidence type="ECO:0000313" key="2">
    <source>
        <dbReference type="Proteomes" id="UP000215914"/>
    </source>
</evidence>
<dbReference type="PANTHER" id="PTHR47523">
    <property type="entry name" value="F21O3.11 PROTEIN"/>
    <property type="match status" value="1"/>
</dbReference>
<protein>
    <submittedName>
        <fullName evidence="1">Uncharacterized protein</fullName>
    </submittedName>
</protein>
<keyword evidence="2" id="KW-1185">Reference proteome</keyword>
<comment type="caution">
    <text evidence="1">The sequence shown here is derived from an EMBL/GenBank/DDBJ whole genome shotgun (WGS) entry which is preliminary data.</text>
</comment>
<accession>A0A9K3J769</accession>
<dbReference type="PANTHER" id="PTHR47523:SF1">
    <property type="entry name" value="F21O3.11 PROTEIN"/>
    <property type="match status" value="1"/>
</dbReference>
<organism evidence="1 2">
    <name type="scientific">Helianthus annuus</name>
    <name type="common">Common sunflower</name>
    <dbReference type="NCBI Taxonomy" id="4232"/>
    <lineage>
        <taxon>Eukaryota</taxon>
        <taxon>Viridiplantae</taxon>
        <taxon>Streptophyta</taxon>
        <taxon>Embryophyta</taxon>
        <taxon>Tracheophyta</taxon>
        <taxon>Spermatophyta</taxon>
        <taxon>Magnoliopsida</taxon>
        <taxon>eudicotyledons</taxon>
        <taxon>Gunneridae</taxon>
        <taxon>Pentapetalae</taxon>
        <taxon>asterids</taxon>
        <taxon>campanulids</taxon>
        <taxon>Asterales</taxon>
        <taxon>Asteraceae</taxon>
        <taxon>Asteroideae</taxon>
        <taxon>Heliantheae alliance</taxon>
        <taxon>Heliantheae</taxon>
        <taxon>Helianthus</taxon>
    </lineage>
</organism>
<evidence type="ECO:0000313" key="1">
    <source>
        <dbReference type="EMBL" id="KAF5809170.1"/>
    </source>
</evidence>
<reference evidence="1" key="2">
    <citation type="submission" date="2020-06" db="EMBL/GenBank/DDBJ databases">
        <title>Helianthus annuus Genome sequencing and assembly Release 2.</title>
        <authorList>
            <person name="Gouzy J."/>
            <person name="Langlade N."/>
            <person name="Munos S."/>
        </authorList>
    </citation>
    <scope>NUCLEOTIDE SEQUENCE</scope>
    <source>
        <tissue evidence="1">Leaves</tissue>
    </source>
</reference>
<dbReference type="AlphaFoldDB" id="A0A9K3J769"/>
<dbReference type="Gramene" id="mRNA:HanXRQr2_Chr04g0153961">
    <property type="protein sequence ID" value="mRNA:HanXRQr2_Chr04g0153961"/>
    <property type="gene ID" value="HanXRQr2_Chr04g0153961"/>
</dbReference>